<dbReference type="RefSeq" id="XP_008074648.1">
    <property type="nucleotide sequence ID" value="XM_008076457.1"/>
</dbReference>
<dbReference type="Pfam" id="PF00400">
    <property type="entry name" value="WD40"/>
    <property type="match status" value="4"/>
</dbReference>
<feature type="repeat" description="WD" evidence="11">
    <location>
        <begin position="1"/>
        <end position="42"/>
    </location>
</feature>
<keyword evidence="5" id="KW-0677">Repeat</keyword>
<evidence type="ECO:0000256" key="6">
    <source>
        <dbReference type="ARBA" id="ARBA00022816"/>
    </source>
</evidence>
<dbReference type="InterPro" id="IPR001680">
    <property type="entry name" value="WD40_rpt"/>
</dbReference>
<keyword evidence="10" id="KW-0539">Nucleus</keyword>
<dbReference type="AlphaFoldDB" id="L2GU46"/>
<keyword evidence="13" id="KW-1185">Reference proteome</keyword>
<evidence type="ECO:0000256" key="2">
    <source>
        <dbReference type="ARBA" id="ARBA00010102"/>
    </source>
</evidence>
<organism evidence="12 13">
    <name type="scientific">Vavraia culicis (isolate floridensis)</name>
    <name type="common">Microsporidian parasite</name>
    <dbReference type="NCBI Taxonomy" id="948595"/>
    <lineage>
        <taxon>Eukaryota</taxon>
        <taxon>Fungi</taxon>
        <taxon>Fungi incertae sedis</taxon>
        <taxon>Microsporidia</taxon>
        <taxon>Pleistophoridae</taxon>
        <taxon>Vavraia</taxon>
    </lineage>
</organism>
<dbReference type="InterPro" id="IPR036322">
    <property type="entry name" value="WD40_repeat_dom_sf"/>
</dbReference>
<dbReference type="SMART" id="SM00320">
    <property type="entry name" value="WD40"/>
    <property type="match status" value="5"/>
</dbReference>
<dbReference type="InterPro" id="IPR037363">
    <property type="entry name" value="Sec13/Seh1_fam"/>
</dbReference>
<proteinExistence type="inferred from homology"/>
<name>L2GU46_VAVCU</name>
<dbReference type="GO" id="GO:0031080">
    <property type="term" value="C:nuclear pore outer ring"/>
    <property type="evidence" value="ECO:0007669"/>
    <property type="project" value="TreeGrafter"/>
</dbReference>
<dbReference type="GO" id="GO:0006606">
    <property type="term" value="P:protein import into nucleus"/>
    <property type="evidence" value="ECO:0007669"/>
    <property type="project" value="TreeGrafter"/>
</dbReference>
<keyword evidence="9" id="KW-0906">Nuclear pore complex</keyword>
<evidence type="ECO:0000256" key="8">
    <source>
        <dbReference type="ARBA" id="ARBA00023010"/>
    </source>
</evidence>
<keyword evidence="4 11" id="KW-0853">WD repeat</keyword>
<evidence type="ECO:0000256" key="5">
    <source>
        <dbReference type="ARBA" id="ARBA00022737"/>
    </source>
</evidence>
<gene>
    <name evidence="12" type="ORF">VCUG_01631</name>
</gene>
<dbReference type="VEuPathDB" id="MicrosporidiaDB:VCUG_01631"/>
<sequence>MEVHTDPINSVSINSTEDLALTGSMDKKLRVFALESNNLRFLYELGGHQSEVTKAIFIGGTDMIASADFTGNLLLWVMDSKKHVLKQRIKVFEGAITSLAGQFNKDATVFCGCADGKIRAYKVTDTEYGATEMSSNEYGVTCLSCNDEYLVSGGIDFRVNLYGNNQLLETCADHENRVNDVAVCPSNKFGVFCFASCSDDKSVIIYTKEKDGYKKQRIDIGEECYELCFSKTGFCLTVGYGKNNFKAFVPDENGNFKETEVEDIVN</sequence>
<evidence type="ECO:0000256" key="4">
    <source>
        <dbReference type="ARBA" id="ARBA00022574"/>
    </source>
</evidence>
<dbReference type="GO" id="GO:0090114">
    <property type="term" value="P:COPII-coated vesicle budding"/>
    <property type="evidence" value="ECO:0007669"/>
    <property type="project" value="TreeGrafter"/>
</dbReference>
<dbReference type="OrthoDB" id="364224at2759"/>
<dbReference type="PROSITE" id="PS50082">
    <property type="entry name" value="WD_REPEATS_2"/>
    <property type="match status" value="1"/>
</dbReference>
<dbReference type="GeneID" id="19879505"/>
<evidence type="ECO:0000256" key="9">
    <source>
        <dbReference type="ARBA" id="ARBA00023132"/>
    </source>
</evidence>
<dbReference type="InParanoid" id="L2GU46"/>
<reference evidence="13" key="1">
    <citation type="submission" date="2011-03" db="EMBL/GenBank/DDBJ databases">
        <title>The genome sequence of Vavraia culicis strain floridensis.</title>
        <authorList>
            <consortium name="The Broad Institute Genome Sequencing Platform"/>
            <person name="Cuomo C."/>
            <person name="Becnel J."/>
            <person name="Sanscrainte N."/>
            <person name="Young S.K."/>
            <person name="Zeng Q."/>
            <person name="Gargeya S."/>
            <person name="Fitzgerald M."/>
            <person name="Haas B."/>
            <person name="Abouelleil A."/>
            <person name="Alvarado L."/>
            <person name="Arachchi H.M."/>
            <person name="Berlin A."/>
            <person name="Chapman S.B."/>
            <person name="Gearin G."/>
            <person name="Goldberg J."/>
            <person name="Griggs A."/>
            <person name="Gujja S."/>
            <person name="Hansen M."/>
            <person name="Heiman D."/>
            <person name="Howarth C."/>
            <person name="Larimer J."/>
            <person name="Lui A."/>
            <person name="MacDonald P.J.P."/>
            <person name="McCowen C."/>
            <person name="Montmayeur A."/>
            <person name="Murphy C."/>
            <person name="Neiman D."/>
            <person name="Pearson M."/>
            <person name="Priest M."/>
            <person name="Roberts A."/>
            <person name="Saif S."/>
            <person name="Shea T."/>
            <person name="Sisk P."/>
            <person name="Stolte C."/>
            <person name="Sykes S."/>
            <person name="Wortman J."/>
            <person name="Nusbaum C."/>
            <person name="Birren B."/>
        </authorList>
    </citation>
    <scope>NUCLEOTIDE SEQUENCE [LARGE SCALE GENOMIC DNA]</scope>
    <source>
        <strain evidence="13">floridensis</strain>
    </source>
</reference>
<evidence type="ECO:0000256" key="1">
    <source>
        <dbReference type="ARBA" id="ARBA00004567"/>
    </source>
</evidence>
<accession>L2GU46</accession>
<dbReference type="GO" id="GO:0030127">
    <property type="term" value="C:COPII vesicle coat"/>
    <property type="evidence" value="ECO:0007669"/>
    <property type="project" value="TreeGrafter"/>
</dbReference>
<keyword evidence="6" id="KW-0509">mRNA transport</keyword>
<dbReference type="GO" id="GO:0051028">
    <property type="term" value="P:mRNA transport"/>
    <property type="evidence" value="ECO:0007669"/>
    <property type="project" value="UniProtKB-KW"/>
</dbReference>
<dbReference type="PANTHER" id="PTHR11024:SF2">
    <property type="entry name" value="PROTEIN SEC13 HOMOLOG"/>
    <property type="match status" value="1"/>
</dbReference>
<evidence type="ECO:0000256" key="10">
    <source>
        <dbReference type="ARBA" id="ARBA00023242"/>
    </source>
</evidence>
<keyword evidence="3" id="KW-0813">Transport</keyword>
<dbReference type="Gene3D" id="2.130.10.10">
    <property type="entry name" value="YVTN repeat-like/Quinoprotein amine dehydrogenase"/>
    <property type="match status" value="1"/>
</dbReference>
<dbReference type="STRING" id="948595.L2GU46"/>
<keyword evidence="8" id="KW-0811">Translocation</keyword>
<evidence type="ECO:0000256" key="3">
    <source>
        <dbReference type="ARBA" id="ARBA00022448"/>
    </source>
</evidence>
<evidence type="ECO:0000313" key="12">
    <source>
        <dbReference type="EMBL" id="ELA46857.1"/>
    </source>
</evidence>
<comment type="similarity">
    <text evidence="2">Belongs to the WD repeat SEC13 family.</text>
</comment>
<comment type="subcellular location">
    <subcellularLocation>
        <location evidence="1">Nucleus</location>
        <location evidence="1">Nuclear pore complex</location>
    </subcellularLocation>
</comment>
<dbReference type="OMA" id="NEWTQSH"/>
<dbReference type="HOGENOM" id="CLU_032441_0_2_1"/>
<dbReference type="GO" id="GO:0005198">
    <property type="term" value="F:structural molecule activity"/>
    <property type="evidence" value="ECO:0007669"/>
    <property type="project" value="InterPro"/>
</dbReference>
<keyword evidence="7" id="KW-0653">Protein transport</keyword>
<dbReference type="SUPFAM" id="SSF50978">
    <property type="entry name" value="WD40 repeat-like"/>
    <property type="match status" value="1"/>
</dbReference>
<protein>
    <submittedName>
        <fullName evidence="12">Uncharacterized protein</fullName>
    </submittedName>
</protein>
<evidence type="ECO:0000256" key="11">
    <source>
        <dbReference type="PROSITE-ProRule" id="PRU00221"/>
    </source>
</evidence>
<dbReference type="Proteomes" id="UP000011081">
    <property type="component" value="Unassembled WGS sequence"/>
</dbReference>
<evidence type="ECO:0000313" key="13">
    <source>
        <dbReference type="Proteomes" id="UP000011081"/>
    </source>
</evidence>
<dbReference type="PANTHER" id="PTHR11024">
    <property type="entry name" value="NUCLEAR PORE COMPLEX PROTEIN SEC13 / SEH1 FAMILY MEMBER"/>
    <property type="match status" value="1"/>
</dbReference>
<dbReference type="InterPro" id="IPR015943">
    <property type="entry name" value="WD40/YVTN_repeat-like_dom_sf"/>
</dbReference>
<evidence type="ECO:0000256" key="7">
    <source>
        <dbReference type="ARBA" id="ARBA00022927"/>
    </source>
</evidence>
<dbReference type="EMBL" id="GL877430">
    <property type="protein sequence ID" value="ELA46857.1"/>
    <property type="molecule type" value="Genomic_DNA"/>
</dbReference>